<dbReference type="GO" id="GO:0032040">
    <property type="term" value="C:small-subunit processome"/>
    <property type="evidence" value="ECO:0007669"/>
    <property type="project" value="TreeGrafter"/>
</dbReference>
<dbReference type="Pfam" id="PF12697">
    <property type="entry name" value="Abhydrolase_6"/>
    <property type="match status" value="1"/>
</dbReference>
<dbReference type="Gene3D" id="3.40.50.1820">
    <property type="entry name" value="alpha/beta hydrolase"/>
    <property type="match status" value="1"/>
</dbReference>
<dbReference type="InterPro" id="IPR000073">
    <property type="entry name" value="AB_hydrolase_1"/>
</dbReference>
<comment type="similarity">
    <text evidence="1">Belongs to the eukaryotic ribosomal protein eS7 family.</text>
</comment>
<dbReference type="GO" id="GO:0042274">
    <property type="term" value="P:ribosomal small subunit biogenesis"/>
    <property type="evidence" value="ECO:0007669"/>
    <property type="project" value="TreeGrafter"/>
</dbReference>
<dbReference type="PANTHER" id="PTHR11278">
    <property type="entry name" value="40S RIBOSOMAL PROTEIN S7"/>
    <property type="match status" value="1"/>
</dbReference>
<dbReference type="InterPro" id="IPR029058">
    <property type="entry name" value="AB_hydrolase_fold"/>
</dbReference>
<feature type="domain" description="AB hydrolase-1" evidence="4">
    <location>
        <begin position="135"/>
        <end position="375"/>
    </location>
</feature>
<evidence type="ECO:0000259" key="4">
    <source>
        <dbReference type="Pfam" id="PF12697"/>
    </source>
</evidence>
<dbReference type="GO" id="GO:0006412">
    <property type="term" value="P:translation"/>
    <property type="evidence" value="ECO:0007669"/>
    <property type="project" value="InterPro"/>
</dbReference>
<dbReference type="EMBL" id="JAYKXN010000004">
    <property type="protein sequence ID" value="KAK7295789.1"/>
    <property type="molecule type" value="Genomic_DNA"/>
</dbReference>
<dbReference type="AlphaFoldDB" id="A0AAN9PFP1"/>
<sequence length="630" mass="70986">MGSNSISISYTEIQTKRTTLTKTKKETDPKFLNRGYCLSREKGKKKSFLCVTLIVLTLKTETFGEEEEAMTVCVSSLHTLFPNSKVVAVLSRAKKMRVHYDLKQGQSRLFHELPSGLSMEVIVQKKKRTVESPPLVFVHGSYHAAWCWAEHWFPFFSSSGYDCYALSLLGQGESDAPIDSVAGTLQTHARDVADFIYQNIKSPPVLLGHSFGGLIIQYYISKLGDKLEEDLFPKLGGAVLVCSVPPSGNSGIVWRYLFSKPITAFKVTRSLAAKGFQTSLSLCRETFFSATMEDHVVQRYQELMKESSSMPLFDLRKLNASLPVSSAPKDCPLEILVLGAKNDFIVDAEGLKETAKFYGVPPVWVEDVAHDMMLDVSWEKGAKVILSWLNGLEKTKYRIDDHIPDGSFLGMVKRVGAACSASAEADAVTLSHPIGTFTKMYTSRKKIHKDKDAEPTEFEETVAQSLFDLENTNQELKGDLKDLYINQAIQIDVAENRKAVVIYVPYRLRKAFRKIHPRLLRELEKKFSGKDVVLVATRRILRPPKKGSAVQRPRTRTLTAVHDAMLEDVVYPAEIVGKRVRYRLDGSKIIKVFLDSKERNNTEYKLDTFSRVYRKLTGKDVTFEYPITDA</sequence>
<reference evidence="5 6" key="1">
    <citation type="submission" date="2024-01" db="EMBL/GenBank/DDBJ databases">
        <title>The genomes of 5 underutilized Papilionoideae crops provide insights into root nodulation and disease resistance.</title>
        <authorList>
            <person name="Yuan L."/>
        </authorList>
    </citation>
    <scope>NUCLEOTIDE SEQUENCE [LARGE SCALE GENOMIC DNA]</scope>
    <source>
        <strain evidence="5">LY-2023</strain>
        <tissue evidence="5">Leaf</tissue>
    </source>
</reference>
<comment type="caution">
    <text evidence="5">The sequence shown here is derived from an EMBL/GenBank/DDBJ whole genome shotgun (WGS) entry which is preliminary data.</text>
</comment>
<dbReference type="InterPro" id="IPR047861">
    <property type="entry name" value="Ribosomal_eS7_CS"/>
</dbReference>
<dbReference type="InterPro" id="IPR000554">
    <property type="entry name" value="Ribosomal_eS7"/>
</dbReference>
<keyword evidence="2" id="KW-0689">Ribosomal protein</keyword>
<keyword evidence="3" id="KW-0687">Ribonucleoprotein</keyword>
<dbReference type="SUPFAM" id="SSF53474">
    <property type="entry name" value="alpha/beta-Hydrolases"/>
    <property type="match status" value="1"/>
</dbReference>
<protein>
    <recommendedName>
        <fullName evidence="4">AB hydrolase-1 domain-containing protein</fullName>
    </recommendedName>
</protein>
<keyword evidence="6" id="KW-1185">Reference proteome</keyword>
<organism evidence="5 6">
    <name type="scientific">Clitoria ternatea</name>
    <name type="common">Butterfly pea</name>
    <dbReference type="NCBI Taxonomy" id="43366"/>
    <lineage>
        <taxon>Eukaryota</taxon>
        <taxon>Viridiplantae</taxon>
        <taxon>Streptophyta</taxon>
        <taxon>Embryophyta</taxon>
        <taxon>Tracheophyta</taxon>
        <taxon>Spermatophyta</taxon>
        <taxon>Magnoliopsida</taxon>
        <taxon>eudicotyledons</taxon>
        <taxon>Gunneridae</taxon>
        <taxon>Pentapetalae</taxon>
        <taxon>rosids</taxon>
        <taxon>fabids</taxon>
        <taxon>Fabales</taxon>
        <taxon>Fabaceae</taxon>
        <taxon>Papilionoideae</taxon>
        <taxon>50 kb inversion clade</taxon>
        <taxon>NPAAA clade</taxon>
        <taxon>indigoferoid/millettioid clade</taxon>
        <taxon>Phaseoleae</taxon>
        <taxon>Clitoria</taxon>
    </lineage>
</organism>
<name>A0AAN9PFP1_CLITE</name>
<evidence type="ECO:0000313" key="5">
    <source>
        <dbReference type="EMBL" id="KAK7295789.1"/>
    </source>
</evidence>
<dbReference type="PANTHER" id="PTHR11278:SF0">
    <property type="entry name" value="SMALL RIBOSOMAL SUBUNIT PROTEIN ES7"/>
    <property type="match status" value="1"/>
</dbReference>
<dbReference type="Pfam" id="PF01251">
    <property type="entry name" value="Ribosomal_S7e"/>
    <property type="match status" value="1"/>
</dbReference>
<dbReference type="PROSITE" id="PS00948">
    <property type="entry name" value="RIBOSOMAL_S7E"/>
    <property type="match status" value="1"/>
</dbReference>
<evidence type="ECO:0000313" key="6">
    <source>
        <dbReference type="Proteomes" id="UP001359559"/>
    </source>
</evidence>
<dbReference type="GO" id="GO:0003735">
    <property type="term" value="F:structural constituent of ribosome"/>
    <property type="evidence" value="ECO:0007669"/>
    <property type="project" value="InterPro"/>
</dbReference>
<dbReference type="GO" id="GO:0022627">
    <property type="term" value="C:cytosolic small ribosomal subunit"/>
    <property type="evidence" value="ECO:0007669"/>
    <property type="project" value="TreeGrafter"/>
</dbReference>
<gene>
    <name evidence="5" type="ORF">RJT34_18701</name>
</gene>
<evidence type="ECO:0000256" key="3">
    <source>
        <dbReference type="ARBA" id="ARBA00023274"/>
    </source>
</evidence>
<accession>A0AAN9PFP1</accession>
<dbReference type="Proteomes" id="UP001359559">
    <property type="component" value="Unassembled WGS sequence"/>
</dbReference>
<dbReference type="GO" id="GO:0030686">
    <property type="term" value="C:90S preribosome"/>
    <property type="evidence" value="ECO:0007669"/>
    <property type="project" value="TreeGrafter"/>
</dbReference>
<dbReference type="GO" id="GO:0006364">
    <property type="term" value="P:rRNA processing"/>
    <property type="evidence" value="ECO:0007669"/>
    <property type="project" value="TreeGrafter"/>
</dbReference>
<evidence type="ECO:0000256" key="1">
    <source>
        <dbReference type="ARBA" id="ARBA00007820"/>
    </source>
</evidence>
<evidence type="ECO:0000256" key="2">
    <source>
        <dbReference type="ARBA" id="ARBA00022980"/>
    </source>
</evidence>
<proteinExistence type="inferred from homology"/>